<dbReference type="InterPro" id="IPR029752">
    <property type="entry name" value="D-isomer_DH_CS1"/>
</dbReference>
<evidence type="ECO:0000256" key="3">
    <source>
        <dbReference type="ARBA" id="ARBA00023027"/>
    </source>
</evidence>
<evidence type="ECO:0000259" key="6">
    <source>
        <dbReference type="Pfam" id="PF02826"/>
    </source>
</evidence>
<dbReference type="Proteomes" id="UP000656077">
    <property type="component" value="Unassembled WGS sequence"/>
</dbReference>
<keyword evidence="3" id="KW-0520">NAD</keyword>
<gene>
    <name evidence="7" type="ORF">GKZ28_11575</name>
</gene>
<feature type="domain" description="D-isomer specific 2-hydroxyacid dehydrogenase NAD-binding" evidence="6">
    <location>
        <begin position="107"/>
        <end position="278"/>
    </location>
</feature>
<dbReference type="InterPro" id="IPR029753">
    <property type="entry name" value="D-isomer_DH_CS"/>
</dbReference>
<protein>
    <submittedName>
        <fullName evidence="7">3-phosphoglycerate dehydrogenase</fullName>
    </submittedName>
</protein>
<comment type="similarity">
    <text evidence="1 4">Belongs to the D-isomer specific 2-hydroxyacid dehydrogenase family.</text>
</comment>
<evidence type="ECO:0000313" key="8">
    <source>
        <dbReference type="Proteomes" id="UP000656077"/>
    </source>
</evidence>
<dbReference type="Pfam" id="PF02826">
    <property type="entry name" value="2-Hacid_dh_C"/>
    <property type="match status" value="1"/>
</dbReference>
<comment type="caution">
    <text evidence="7">The sequence shown here is derived from an EMBL/GenBank/DDBJ whole genome shotgun (WGS) entry which is preliminary data.</text>
</comment>
<dbReference type="Gene3D" id="3.40.50.720">
    <property type="entry name" value="NAD(P)-binding Rossmann-like Domain"/>
    <property type="match status" value="2"/>
</dbReference>
<dbReference type="AlphaFoldDB" id="A0A964W2K5"/>
<feature type="domain" description="D-isomer specific 2-hydroxyacid dehydrogenase catalytic" evidence="5">
    <location>
        <begin position="9"/>
        <end position="300"/>
    </location>
</feature>
<dbReference type="PANTHER" id="PTHR43761:SF1">
    <property type="entry name" value="D-ISOMER SPECIFIC 2-HYDROXYACID DEHYDROGENASE CATALYTIC DOMAIN-CONTAINING PROTEIN-RELATED"/>
    <property type="match status" value="1"/>
</dbReference>
<dbReference type="GO" id="GO:0051287">
    <property type="term" value="F:NAD binding"/>
    <property type="evidence" value="ECO:0007669"/>
    <property type="project" value="InterPro"/>
</dbReference>
<dbReference type="Pfam" id="PF00389">
    <property type="entry name" value="2-Hacid_dh"/>
    <property type="match status" value="1"/>
</dbReference>
<dbReference type="SUPFAM" id="SSF51735">
    <property type="entry name" value="NAD(P)-binding Rossmann-fold domains"/>
    <property type="match status" value="1"/>
</dbReference>
<dbReference type="RefSeq" id="WP_160359320.1">
    <property type="nucleotide sequence ID" value="NZ_JBLZIA010000014.1"/>
</dbReference>
<dbReference type="InterPro" id="IPR006140">
    <property type="entry name" value="D-isomer_DH_NAD-bd"/>
</dbReference>
<evidence type="ECO:0000256" key="1">
    <source>
        <dbReference type="ARBA" id="ARBA00005854"/>
    </source>
</evidence>
<evidence type="ECO:0000256" key="2">
    <source>
        <dbReference type="ARBA" id="ARBA00023002"/>
    </source>
</evidence>
<dbReference type="InterPro" id="IPR050418">
    <property type="entry name" value="D-iso_2-hydroxyacid_DH_PdxB"/>
</dbReference>
<keyword evidence="2 4" id="KW-0560">Oxidoreductase</keyword>
<dbReference type="EMBL" id="WSRQ01000016">
    <property type="protein sequence ID" value="MVX64330.1"/>
    <property type="molecule type" value="Genomic_DNA"/>
</dbReference>
<accession>A0A964W2K5</accession>
<sequence length="302" mass="32305">MIRVLTNDGLESAAIEALQELGAEVVNEHIEQNVLGEELKKFDAIVIRSATKLTADIFDAEKGGNLKLAIRAGVGIDNIDIPAAEGVGVTVKNTPAASSDSVAELAIGHMFALARFIAVSNVTMRNGEWNKKKYEGTEIAGKTLGIVGMGRIGQSLAKKATALGMKVVYFTIEGKHDDLAYDFVSLEEVLKTSDFISLHVPYDKSAGSLIGKKELELMKNTAYLINCARGKVVDEAALIEALDNGVIAGAGIDVFEEEPTKNEILVNHPKVSATPHIGAATKEAQTRIGEEVVSVIKEFFNL</sequence>
<dbReference type="FunFam" id="3.40.50.720:FF:000203">
    <property type="entry name" value="D-3-phosphoglycerate dehydrogenase (SerA)"/>
    <property type="match status" value="1"/>
</dbReference>
<dbReference type="InterPro" id="IPR036291">
    <property type="entry name" value="NAD(P)-bd_dom_sf"/>
</dbReference>
<dbReference type="PANTHER" id="PTHR43761">
    <property type="entry name" value="D-ISOMER SPECIFIC 2-HYDROXYACID DEHYDROGENASE FAMILY PROTEIN (AFU_ORTHOLOGUE AFUA_1G13630)"/>
    <property type="match status" value="1"/>
</dbReference>
<dbReference type="CDD" id="cd05303">
    <property type="entry name" value="PGDH_2"/>
    <property type="match status" value="1"/>
</dbReference>
<evidence type="ECO:0000256" key="4">
    <source>
        <dbReference type="RuleBase" id="RU003719"/>
    </source>
</evidence>
<organism evidence="7 8">
    <name type="scientific">Clostridium chromiireducens</name>
    <dbReference type="NCBI Taxonomy" id="225345"/>
    <lineage>
        <taxon>Bacteria</taxon>
        <taxon>Bacillati</taxon>
        <taxon>Bacillota</taxon>
        <taxon>Clostridia</taxon>
        <taxon>Eubacteriales</taxon>
        <taxon>Clostridiaceae</taxon>
        <taxon>Clostridium</taxon>
    </lineage>
</organism>
<dbReference type="InterPro" id="IPR006139">
    <property type="entry name" value="D-isomer_2_OHA_DH_cat_dom"/>
</dbReference>
<reference evidence="7" key="1">
    <citation type="submission" date="2019-12" db="EMBL/GenBank/DDBJ databases">
        <title>Microbes associate with the intestines of laboratory mice.</title>
        <authorList>
            <person name="Navarre W."/>
            <person name="Wong E."/>
        </authorList>
    </citation>
    <scope>NUCLEOTIDE SEQUENCE</scope>
    <source>
        <strain evidence="7">NM79_F5</strain>
    </source>
</reference>
<proteinExistence type="inferred from homology"/>
<dbReference type="PROSITE" id="PS00065">
    <property type="entry name" value="D_2_HYDROXYACID_DH_1"/>
    <property type="match status" value="1"/>
</dbReference>
<evidence type="ECO:0000259" key="5">
    <source>
        <dbReference type="Pfam" id="PF00389"/>
    </source>
</evidence>
<dbReference type="PROSITE" id="PS00671">
    <property type="entry name" value="D_2_HYDROXYACID_DH_3"/>
    <property type="match status" value="1"/>
</dbReference>
<dbReference type="SUPFAM" id="SSF52283">
    <property type="entry name" value="Formate/glycerate dehydrogenase catalytic domain-like"/>
    <property type="match status" value="1"/>
</dbReference>
<evidence type="ECO:0000313" key="7">
    <source>
        <dbReference type="EMBL" id="MVX64330.1"/>
    </source>
</evidence>
<dbReference type="GO" id="GO:0016616">
    <property type="term" value="F:oxidoreductase activity, acting on the CH-OH group of donors, NAD or NADP as acceptor"/>
    <property type="evidence" value="ECO:0007669"/>
    <property type="project" value="InterPro"/>
</dbReference>
<name>A0A964W2K5_9CLOT</name>